<dbReference type="OrthoDB" id="4376265at2"/>
<dbReference type="EMBL" id="NGFO01000038">
    <property type="protein sequence ID" value="OUC76208.1"/>
    <property type="molecule type" value="Genomic_DNA"/>
</dbReference>
<name>A0A243Q4B2_9ACTN</name>
<evidence type="ECO:0000313" key="2">
    <source>
        <dbReference type="EMBL" id="OUC76208.1"/>
    </source>
</evidence>
<keyword evidence="1" id="KW-0732">Signal</keyword>
<organism evidence="2 3">
    <name type="scientific">Gordonia lacunae</name>
    <dbReference type="NCBI Taxonomy" id="417102"/>
    <lineage>
        <taxon>Bacteria</taxon>
        <taxon>Bacillati</taxon>
        <taxon>Actinomycetota</taxon>
        <taxon>Actinomycetes</taxon>
        <taxon>Mycobacteriales</taxon>
        <taxon>Gordoniaceae</taxon>
        <taxon>Gordonia</taxon>
    </lineage>
</organism>
<comment type="caution">
    <text evidence="2">The sequence shown here is derived from an EMBL/GenBank/DDBJ whole genome shotgun (WGS) entry which is preliminary data.</text>
</comment>
<evidence type="ECO:0000256" key="1">
    <source>
        <dbReference type="SAM" id="SignalP"/>
    </source>
</evidence>
<evidence type="ECO:0000313" key="3">
    <source>
        <dbReference type="Proteomes" id="UP000194632"/>
    </source>
</evidence>
<dbReference type="AlphaFoldDB" id="A0A243Q4B2"/>
<reference evidence="2 3" key="1">
    <citation type="submission" date="2017-05" db="EMBL/GenBank/DDBJ databases">
        <title>Biotechnological potential of actinobacteria isolated from South African environments.</title>
        <authorList>
            <person name="Le Roes-Hill M."/>
            <person name="Prins A."/>
            <person name="Durrell K.A."/>
        </authorList>
    </citation>
    <scope>NUCLEOTIDE SEQUENCE [LARGE SCALE GENOMIC DNA]</scope>
    <source>
        <strain evidence="2">BS2</strain>
    </source>
</reference>
<feature type="chain" id="PRO_5013190414" evidence="1">
    <location>
        <begin position="31"/>
        <end position="156"/>
    </location>
</feature>
<keyword evidence="3" id="KW-1185">Reference proteome</keyword>
<feature type="signal peptide" evidence="1">
    <location>
        <begin position="1"/>
        <end position="30"/>
    </location>
</feature>
<sequence>MVGRGQRGRARIVGGAIAFGAVVCAGVALAAPAEAALQGIAVDTLPGYGSSANGSFNYGVYGAGCAYELSVLVGDPGAAMSNLKVTSVGAGRTVTLYDRKPTSVEVTPTWRPSAPGRYVLKATLDGVEKTRAVTVGTGVQFPDFIRNGACFVLPTY</sequence>
<dbReference type="RefSeq" id="WP_086537511.1">
    <property type="nucleotide sequence ID" value="NZ_JBLKRZ010000019.1"/>
</dbReference>
<gene>
    <name evidence="2" type="ORF">CA982_23040</name>
</gene>
<proteinExistence type="predicted"/>
<dbReference type="Proteomes" id="UP000194632">
    <property type="component" value="Unassembled WGS sequence"/>
</dbReference>
<accession>A0A243Q4B2</accession>
<protein>
    <submittedName>
        <fullName evidence="2">Uncharacterized protein</fullName>
    </submittedName>
</protein>